<sequence length="97" mass="10905">MAGHLLSLYPATQASRLKRLTLNIPFSITRRFKHGSEGQGIDKERAPTTAEEFQRVAEEKTRQGFSSHAVEKAASQPQPVKETTEKGDFHERGVDQR</sequence>
<proteinExistence type="predicted"/>
<evidence type="ECO:0000256" key="1">
    <source>
        <dbReference type="SAM" id="MobiDB-lite"/>
    </source>
</evidence>
<accession>A0ABD1G1C9</accession>
<feature type="region of interest" description="Disordered" evidence="1">
    <location>
        <begin position="35"/>
        <end position="97"/>
    </location>
</feature>
<comment type="caution">
    <text evidence="2">The sequence shown here is derived from an EMBL/GenBank/DDBJ whole genome shotgun (WGS) entry which is preliminary data.</text>
</comment>
<protein>
    <submittedName>
        <fullName evidence="2">Uncharacterized protein</fullName>
    </submittedName>
</protein>
<evidence type="ECO:0000313" key="2">
    <source>
        <dbReference type="EMBL" id="KAL1537904.1"/>
    </source>
</evidence>
<dbReference type="Proteomes" id="UP001567538">
    <property type="component" value="Unassembled WGS sequence"/>
</dbReference>
<dbReference type="AlphaFoldDB" id="A0ABD1G1C9"/>
<feature type="compositionally biased region" description="Basic and acidic residues" evidence="1">
    <location>
        <begin position="35"/>
        <end position="62"/>
    </location>
</feature>
<evidence type="ECO:0000313" key="3">
    <source>
        <dbReference type="Proteomes" id="UP001567538"/>
    </source>
</evidence>
<dbReference type="EMBL" id="JBEAFC010000010">
    <property type="protein sequence ID" value="KAL1537904.1"/>
    <property type="molecule type" value="Genomic_DNA"/>
</dbReference>
<keyword evidence="3" id="KW-1185">Reference proteome</keyword>
<organism evidence="2 3">
    <name type="scientific">Salvia divinorum</name>
    <name type="common">Maria pastora</name>
    <name type="synonym">Diviner's sage</name>
    <dbReference type="NCBI Taxonomy" id="28513"/>
    <lineage>
        <taxon>Eukaryota</taxon>
        <taxon>Viridiplantae</taxon>
        <taxon>Streptophyta</taxon>
        <taxon>Embryophyta</taxon>
        <taxon>Tracheophyta</taxon>
        <taxon>Spermatophyta</taxon>
        <taxon>Magnoliopsida</taxon>
        <taxon>eudicotyledons</taxon>
        <taxon>Gunneridae</taxon>
        <taxon>Pentapetalae</taxon>
        <taxon>asterids</taxon>
        <taxon>lamiids</taxon>
        <taxon>Lamiales</taxon>
        <taxon>Lamiaceae</taxon>
        <taxon>Nepetoideae</taxon>
        <taxon>Mentheae</taxon>
        <taxon>Salviinae</taxon>
        <taxon>Salvia</taxon>
        <taxon>Salvia subgen. Calosphace</taxon>
    </lineage>
</organism>
<reference evidence="2 3" key="1">
    <citation type="submission" date="2024-06" db="EMBL/GenBank/DDBJ databases">
        <title>A chromosome level genome sequence of Diviner's sage (Salvia divinorum).</title>
        <authorList>
            <person name="Ford S.A."/>
            <person name="Ro D.-K."/>
            <person name="Ness R.W."/>
            <person name="Phillips M.A."/>
        </authorList>
    </citation>
    <scope>NUCLEOTIDE SEQUENCE [LARGE SCALE GENOMIC DNA]</scope>
    <source>
        <strain evidence="2">SAF-2024a</strain>
        <tissue evidence="2">Leaf</tissue>
    </source>
</reference>
<feature type="compositionally biased region" description="Basic and acidic residues" evidence="1">
    <location>
        <begin position="82"/>
        <end position="97"/>
    </location>
</feature>
<name>A0ABD1G1C9_SALDI</name>
<gene>
    <name evidence="2" type="ORF">AAHA92_26706</name>
</gene>